<proteinExistence type="inferred from homology"/>
<organism evidence="2 3">
    <name type="scientific">Aphis craccivora</name>
    <name type="common">Cowpea aphid</name>
    <dbReference type="NCBI Taxonomy" id="307492"/>
    <lineage>
        <taxon>Eukaryota</taxon>
        <taxon>Metazoa</taxon>
        <taxon>Ecdysozoa</taxon>
        <taxon>Arthropoda</taxon>
        <taxon>Hexapoda</taxon>
        <taxon>Insecta</taxon>
        <taxon>Pterygota</taxon>
        <taxon>Neoptera</taxon>
        <taxon>Paraneoptera</taxon>
        <taxon>Hemiptera</taxon>
        <taxon>Sternorrhyncha</taxon>
        <taxon>Aphidomorpha</taxon>
        <taxon>Aphidoidea</taxon>
        <taxon>Aphididae</taxon>
        <taxon>Aphidini</taxon>
        <taxon>Aphis</taxon>
        <taxon>Aphis</taxon>
    </lineage>
</organism>
<comment type="caution">
    <text evidence="2">The sequence shown here is derived from an EMBL/GenBank/DDBJ whole genome shotgun (WGS) entry which is preliminary data.</text>
</comment>
<dbReference type="Pfam" id="PF01133">
    <property type="entry name" value="ER"/>
    <property type="match status" value="1"/>
</dbReference>
<evidence type="ECO:0000313" key="3">
    <source>
        <dbReference type="Proteomes" id="UP000478052"/>
    </source>
</evidence>
<name>A0A6G0YKJ0_APHCR</name>
<keyword evidence="3" id="KW-1185">Reference proteome</keyword>
<sequence length="105" mass="12305">MTSSNFILLVETGIDPETRICMEYNSLKECMDGICGFYEVYLSILNPTASIITYEINQLFDFLDNLVHISCLVYQPDTMTYYQFDKHWIKVELFIEVAIQANQRQ</sequence>
<dbReference type="InterPro" id="IPR035912">
    <property type="entry name" value="EHR_sf"/>
</dbReference>
<comment type="similarity">
    <text evidence="1">Belongs to the E(R) family.</text>
</comment>
<dbReference type="InterPro" id="IPR000781">
    <property type="entry name" value="ERH"/>
</dbReference>
<dbReference type="SUPFAM" id="SSF143875">
    <property type="entry name" value="ERH-like"/>
    <property type="match status" value="1"/>
</dbReference>
<gene>
    <name evidence="2" type="ORF">FWK35_00023423</name>
</gene>
<reference evidence="2 3" key="1">
    <citation type="submission" date="2019-08" db="EMBL/GenBank/DDBJ databases">
        <title>Whole genome of Aphis craccivora.</title>
        <authorList>
            <person name="Voronova N.V."/>
            <person name="Shulinski R.S."/>
            <person name="Bandarenka Y.V."/>
            <person name="Zhorov D.G."/>
            <person name="Warner D."/>
        </authorList>
    </citation>
    <scope>NUCLEOTIDE SEQUENCE [LARGE SCALE GENOMIC DNA]</scope>
    <source>
        <strain evidence="2">180601</strain>
        <tissue evidence="2">Whole Body</tissue>
    </source>
</reference>
<accession>A0A6G0YKJ0</accession>
<dbReference type="Gene3D" id="3.30.2260.10">
    <property type="entry name" value="Enhancer of rudimentary"/>
    <property type="match status" value="1"/>
</dbReference>
<evidence type="ECO:0000256" key="1">
    <source>
        <dbReference type="ARBA" id="ARBA00007491"/>
    </source>
</evidence>
<dbReference type="Proteomes" id="UP000478052">
    <property type="component" value="Unassembled WGS sequence"/>
</dbReference>
<dbReference type="PANTHER" id="PTHR12373">
    <property type="entry name" value="ENHANCER OF RUDIMENTARY ERH"/>
    <property type="match status" value="1"/>
</dbReference>
<dbReference type="PANTHER" id="PTHR12373:SF0">
    <property type="entry name" value="ENHANCER OF RUDIMENTARY HOMOLOG"/>
    <property type="match status" value="1"/>
</dbReference>
<dbReference type="EMBL" id="VUJU01003592">
    <property type="protein sequence ID" value="KAF0757391.1"/>
    <property type="molecule type" value="Genomic_DNA"/>
</dbReference>
<dbReference type="AlphaFoldDB" id="A0A6G0YKJ0"/>
<dbReference type="OrthoDB" id="7887808at2759"/>
<evidence type="ECO:0000313" key="2">
    <source>
        <dbReference type="EMBL" id="KAF0757391.1"/>
    </source>
</evidence>
<protein>
    <submittedName>
        <fullName evidence="2">Protein enhancer of rudimentary-like</fullName>
    </submittedName>
</protein>